<dbReference type="EC" id="1.8.1.8" evidence="1"/>
<evidence type="ECO:0000256" key="3">
    <source>
        <dbReference type="ARBA" id="ARBA00023002"/>
    </source>
</evidence>
<reference evidence="8 9" key="1">
    <citation type="journal article" date="2017" name="Int. J. Parasitol.">
        <title>The genome of the protozoan parasite Cystoisospora suis and a reverse vaccinology approach to identify vaccine candidates.</title>
        <authorList>
            <person name="Palmieri N."/>
            <person name="Shrestha A."/>
            <person name="Ruttkowski B."/>
            <person name="Beck T."/>
            <person name="Vogl C."/>
            <person name="Tomley F."/>
            <person name="Blake D.P."/>
            <person name="Joachim A."/>
        </authorList>
    </citation>
    <scope>NUCLEOTIDE SEQUENCE [LARGE SCALE GENOMIC DNA]</scope>
    <source>
        <strain evidence="8 9">Wien I</strain>
    </source>
</reference>
<sequence>MSFPVFSSPYNAEKRRFNEEWAVRQGQKEGVEGGAVPMPPNYRDMDLILFPEGSLKNCNGTVIPQSQLKGKSVALYFADGADPKCTSFLPFLLNYYRTINEGGANQKVEVIFVSLDRDRAAFEHHRSHMPWLSIDLENPLTDVLKRHFRVMKEYEVPTYGYGSRTGVPCVIVIGSDGREAQFLPVSSGREEGERALLRWDWRNTKFASDRFIVRGGGEQNQQHSHYQPHHH</sequence>
<dbReference type="EMBL" id="MIGC01000541">
    <property type="protein sequence ID" value="PHJ24791.1"/>
    <property type="molecule type" value="Genomic_DNA"/>
</dbReference>
<dbReference type="VEuPathDB" id="ToxoDB:CSUI_001361"/>
<dbReference type="PANTHER" id="PTHR13871">
    <property type="entry name" value="THIOREDOXIN"/>
    <property type="match status" value="1"/>
</dbReference>
<gene>
    <name evidence="8" type="ORF">CSUI_001361</name>
</gene>
<accession>A0A2C6KL79</accession>
<keyword evidence="4" id="KW-0520">NAD</keyword>
<comment type="caution">
    <text evidence="8">The sequence shown here is derived from an EMBL/GenBank/DDBJ whole genome shotgun (WGS) entry which is preliminary data.</text>
</comment>
<dbReference type="OrthoDB" id="189920at2759"/>
<evidence type="ECO:0000256" key="1">
    <source>
        <dbReference type="ARBA" id="ARBA00012612"/>
    </source>
</evidence>
<organism evidence="8 9">
    <name type="scientific">Cystoisospora suis</name>
    <dbReference type="NCBI Taxonomy" id="483139"/>
    <lineage>
        <taxon>Eukaryota</taxon>
        <taxon>Sar</taxon>
        <taxon>Alveolata</taxon>
        <taxon>Apicomplexa</taxon>
        <taxon>Conoidasida</taxon>
        <taxon>Coccidia</taxon>
        <taxon>Eucoccidiorida</taxon>
        <taxon>Eimeriorina</taxon>
        <taxon>Sarcocystidae</taxon>
        <taxon>Cystoisospora</taxon>
    </lineage>
</organism>
<dbReference type="GO" id="GO:0047134">
    <property type="term" value="F:protein-disulfide reductase [NAD(P)H] activity"/>
    <property type="evidence" value="ECO:0007669"/>
    <property type="project" value="UniProtKB-EC"/>
</dbReference>
<proteinExistence type="predicted"/>
<feature type="domain" description="Thioredoxin-like fold" evidence="7">
    <location>
        <begin position="70"/>
        <end position="178"/>
    </location>
</feature>
<dbReference type="Pfam" id="PF13905">
    <property type="entry name" value="Thioredoxin_8"/>
    <property type="match status" value="1"/>
</dbReference>
<evidence type="ECO:0000259" key="7">
    <source>
        <dbReference type="Pfam" id="PF13905"/>
    </source>
</evidence>
<dbReference type="Proteomes" id="UP000221165">
    <property type="component" value="Unassembled WGS sequence"/>
</dbReference>
<dbReference type="GeneID" id="94424778"/>
<evidence type="ECO:0000256" key="5">
    <source>
        <dbReference type="ARBA" id="ARBA00047388"/>
    </source>
</evidence>
<evidence type="ECO:0000313" key="8">
    <source>
        <dbReference type="EMBL" id="PHJ24791.1"/>
    </source>
</evidence>
<dbReference type="InterPro" id="IPR012336">
    <property type="entry name" value="Thioredoxin-like_fold"/>
</dbReference>
<dbReference type="Gene3D" id="3.40.30.10">
    <property type="entry name" value="Glutaredoxin"/>
    <property type="match status" value="1"/>
</dbReference>
<dbReference type="SUPFAM" id="SSF52833">
    <property type="entry name" value="Thioredoxin-like"/>
    <property type="match status" value="1"/>
</dbReference>
<evidence type="ECO:0000256" key="4">
    <source>
        <dbReference type="ARBA" id="ARBA00023027"/>
    </source>
</evidence>
<name>A0A2C6KL79_9APIC</name>
<comment type="catalytic activity">
    <reaction evidence="5">
        <text>[protein]-dithiol + NAD(+) = [protein]-disulfide + NADH + H(+)</text>
        <dbReference type="Rhea" id="RHEA:18749"/>
        <dbReference type="Rhea" id="RHEA-COMP:10593"/>
        <dbReference type="Rhea" id="RHEA-COMP:10594"/>
        <dbReference type="ChEBI" id="CHEBI:15378"/>
        <dbReference type="ChEBI" id="CHEBI:29950"/>
        <dbReference type="ChEBI" id="CHEBI:50058"/>
        <dbReference type="ChEBI" id="CHEBI:57540"/>
        <dbReference type="ChEBI" id="CHEBI:57945"/>
        <dbReference type="EC" id="1.8.1.8"/>
    </reaction>
</comment>
<evidence type="ECO:0000313" key="9">
    <source>
        <dbReference type="Proteomes" id="UP000221165"/>
    </source>
</evidence>
<dbReference type="InterPro" id="IPR052259">
    <property type="entry name" value="Nucleoredoxin-like"/>
</dbReference>
<dbReference type="RefSeq" id="XP_067926463.1">
    <property type="nucleotide sequence ID" value="XM_068061567.1"/>
</dbReference>
<evidence type="ECO:0000256" key="2">
    <source>
        <dbReference type="ARBA" id="ARBA00022737"/>
    </source>
</evidence>
<dbReference type="AlphaFoldDB" id="A0A2C6KL79"/>
<keyword evidence="9" id="KW-1185">Reference proteome</keyword>
<protein>
    <recommendedName>
        <fullName evidence="1">protein-disulfide reductase</fullName>
        <ecNumber evidence="1">1.8.1.8</ecNumber>
    </recommendedName>
</protein>
<dbReference type="InterPro" id="IPR036249">
    <property type="entry name" value="Thioredoxin-like_sf"/>
</dbReference>
<evidence type="ECO:0000256" key="6">
    <source>
        <dbReference type="ARBA" id="ARBA00047804"/>
    </source>
</evidence>
<dbReference type="PANTHER" id="PTHR13871:SF96">
    <property type="entry name" value="THIOREDOXIN DOMAIN-CONTAINING PROTEIN"/>
    <property type="match status" value="1"/>
</dbReference>
<keyword evidence="3" id="KW-0560">Oxidoreductase</keyword>
<keyword evidence="2" id="KW-0677">Repeat</keyword>
<comment type="catalytic activity">
    <reaction evidence="6">
        <text>[protein]-dithiol + NADP(+) = [protein]-disulfide + NADPH + H(+)</text>
        <dbReference type="Rhea" id="RHEA:18753"/>
        <dbReference type="Rhea" id="RHEA-COMP:10593"/>
        <dbReference type="Rhea" id="RHEA-COMP:10594"/>
        <dbReference type="ChEBI" id="CHEBI:15378"/>
        <dbReference type="ChEBI" id="CHEBI:29950"/>
        <dbReference type="ChEBI" id="CHEBI:50058"/>
        <dbReference type="ChEBI" id="CHEBI:57783"/>
        <dbReference type="ChEBI" id="CHEBI:58349"/>
        <dbReference type="EC" id="1.8.1.8"/>
    </reaction>
</comment>